<dbReference type="EMBL" id="CAXAMM010001836">
    <property type="protein sequence ID" value="CAK8993619.1"/>
    <property type="molecule type" value="Genomic_DNA"/>
</dbReference>
<proteinExistence type="predicted"/>
<dbReference type="InterPro" id="IPR002654">
    <property type="entry name" value="Glyco_trans_25"/>
</dbReference>
<evidence type="ECO:0000313" key="2">
    <source>
        <dbReference type="Proteomes" id="UP001642464"/>
    </source>
</evidence>
<accession>A0ABP0HWW9</accession>
<evidence type="ECO:0000313" key="1">
    <source>
        <dbReference type="EMBL" id="CAK8993619.1"/>
    </source>
</evidence>
<name>A0ABP0HWW9_9DINO</name>
<protein>
    <submittedName>
        <fullName evidence="1">Uncharacterized protein</fullName>
    </submittedName>
</protein>
<dbReference type="Pfam" id="PF01755">
    <property type="entry name" value="Glyco_transf_25"/>
    <property type="match status" value="1"/>
</dbReference>
<comment type="caution">
    <text evidence="1">The sequence shown here is derived from an EMBL/GenBank/DDBJ whole genome shotgun (WGS) entry which is preliminary data.</text>
</comment>
<reference evidence="1 2" key="1">
    <citation type="submission" date="2024-02" db="EMBL/GenBank/DDBJ databases">
        <authorList>
            <person name="Chen Y."/>
            <person name="Shah S."/>
            <person name="Dougan E. K."/>
            <person name="Thang M."/>
            <person name="Chan C."/>
        </authorList>
    </citation>
    <scope>NUCLEOTIDE SEQUENCE [LARGE SCALE GENOMIC DNA]</scope>
</reference>
<sequence>MHLDPDVETEGLLSAPGARTATVQSRGSSVPCLRLAPALVGFVCVGVLASAWRHAARSGAQRTLLGEVTSTRWCNHSAPVLSSASRSFHLSDAWQTRCAVSPEVKTETSASSLRELETGPASGAKQPDWCWEFMKHEGCYASHGFSTWLQNQQKVFDLGWAPDPSEERMDALQQPFLCEVAAHGRFSTLDRAPRAVSAELPGAMSIYVVSLAESGRLEMTRARLEALRIRFRRVDGVDLTRPGAFAAAKAEDLVSLPPDVGQQGTFGCAAAHFRAMKEAEKSRKPLALVMEDDIYPHEDFFGHLAAVLQEAPCDWEVISLKSRCPYGRCVSKHLSRVLPDGNGRANKRCSGVNFGFFAMLYRVETLPKVRQALYRAVWEQECYDVDVALASISDQIAYYAIPSIQEPGLIHEMDFGSIREAKNRAPPPRE</sequence>
<gene>
    <name evidence="1" type="ORF">SCF082_LOCUS3574</name>
</gene>
<keyword evidence="2" id="KW-1185">Reference proteome</keyword>
<dbReference type="SUPFAM" id="SSF53448">
    <property type="entry name" value="Nucleotide-diphospho-sugar transferases"/>
    <property type="match status" value="1"/>
</dbReference>
<dbReference type="InterPro" id="IPR029044">
    <property type="entry name" value="Nucleotide-diphossugar_trans"/>
</dbReference>
<dbReference type="Proteomes" id="UP001642464">
    <property type="component" value="Unassembled WGS sequence"/>
</dbReference>
<organism evidence="1 2">
    <name type="scientific">Durusdinium trenchii</name>
    <dbReference type="NCBI Taxonomy" id="1381693"/>
    <lineage>
        <taxon>Eukaryota</taxon>
        <taxon>Sar</taxon>
        <taxon>Alveolata</taxon>
        <taxon>Dinophyceae</taxon>
        <taxon>Suessiales</taxon>
        <taxon>Symbiodiniaceae</taxon>
        <taxon>Durusdinium</taxon>
    </lineage>
</organism>